<gene>
    <name evidence="1" type="ORF">M413DRAFT_439511</name>
</gene>
<dbReference type="OrthoDB" id="40902at2759"/>
<dbReference type="AlphaFoldDB" id="A0A0C2Z3M7"/>
<dbReference type="EMBL" id="KN831769">
    <property type="protein sequence ID" value="KIM47832.1"/>
    <property type="molecule type" value="Genomic_DNA"/>
</dbReference>
<name>A0A0C2Z3M7_HEBCY</name>
<keyword evidence="2" id="KW-1185">Reference proteome</keyword>
<reference evidence="1 2" key="1">
    <citation type="submission" date="2014-04" db="EMBL/GenBank/DDBJ databases">
        <authorList>
            <consortium name="DOE Joint Genome Institute"/>
            <person name="Kuo A."/>
            <person name="Gay G."/>
            <person name="Dore J."/>
            <person name="Kohler A."/>
            <person name="Nagy L.G."/>
            <person name="Floudas D."/>
            <person name="Copeland A."/>
            <person name="Barry K.W."/>
            <person name="Cichocki N."/>
            <person name="Veneault-Fourrey C."/>
            <person name="LaButti K."/>
            <person name="Lindquist E.A."/>
            <person name="Lipzen A."/>
            <person name="Lundell T."/>
            <person name="Morin E."/>
            <person name="Murat C."/>
            <person name="Sun H."/>
            <person name="Tunlid A."/>
            <person name="Henrissat B."/>
            <person name="Grigoriev I.V."/>
            <person name="Hibbett D.S."/>
            <person name="Martin F."/>
            <person name="Nordberg H.P."/>
            <person name="Cantor M.N."/>
            <person name="Hua S.X."/>
        </authorList>
    </citation>
    <scope>NUCLEOTIDE SEQUENCE [LARGE SCALE GENOMIC DNA]</scope>
    <source>
        <strain evidence="2">h7</strain>
    </source>
</reference>
<reference evidence="2" key="2">
    <citation type="submission" date="2015-01" db="EMBL/GenBank/DDBJ databases">
        <title>Evolutionary Origins and Diversification of the Mycorrhizal Mutualists.</title>
        <authorList>
            <consortium name="DOE Joint Genome Institute"/>
            <consortium name="Mycorrhizal Genomics Consortium"/>
            <person name="Kohler A."/>
            <person name="Kuo A."/>
            <person name="Nagy L.G."/>
            <person name="Floudas D."/>
            <person name="Copeland A."/>
            <person name="Barry K.W."/>
            <person name="Cichocki N."/>
            <person name="Veneault-Fourrey C."/>
            <person name="LaButti K."/>
            <person name="Lindquist E.A."/>
            <person name="Lipzen A."/>
            <person name="Lundell T."/>
            <person name="Morin E."/>
            <person name="Murat C."/>
            <person name="Riley R."/>
            <person name="Ohm R."/>
            <person name="Sun H."/>
            <person name="Tunlid A."/>
            <person name="Henrissat B."/>
            <person name="Grigoriev I.V."/>
            <person name="Hibbett D.S."/>
            <person name="Martin F."/>
        </authorList>
    </citation>
    <scope>NUCLEOTIDE SEQUENCE [LARGE SCALE GENOMIC DNA]</scope>
    <source>
        <strain evidence="2">h7</strain>
    </source>
</reference>
<sequence>MSGWLISAPTNPQAQSLVNSLLVQNPLHRATVHSALVSDWICSELDQLDSLYRLRITRTAS</sequence>
<proteinExistence type="predicted"/>
<dbReference type="HOGENOM" id="CLU_2922846_0_0_1"/>
<protein>
    <recommendedName>
        <fullName evidence="3">Protein kinase domain-containing protein</fullName>
    </recommendedName>
</protein>
<organism evidence="1 2">
    <name type="scientific">Hebeloma cylindrosporum</name>
    <dbReference type="NCBI Taxonomy" id="76867"/>
    <lineage>
        <taxon>Eukaryota</taxon>
        <taxon>Fungi</taxon>
        <taxon>Dikarya</taxon>
        <taxon>Basidiomycota</taxon>
        <taxon>Agaricomycotina</taxon>
        <taxon>Agaricomycetes</taxon>
        <taxon>Agaricomycetidae</taxon>
        <taxon>Agaricales</taxon>
        <taxon>Agaricineae</taxon>
        <taxon>Hymenogastraceae</taxon>
        <taxon>Hebeloma</taxon>
    </lineage>
</organism>
<dbReference type="Proteomes" id="UP000053424">
    <property type="component" value="Unassembled WGS sequence"/>
</dbReference>
<evidence type="ECO:0000313" key="1">
    <source>
        <dbReference type="EMBL" id="KIM47832.1"/>
    </source>
</evidence>
<evidence type="ECO:0008006" key="3">
    <source>
        <dbReference type="Google" id="ProtNLM"/>
    </source>
</evidence>
<evidence type="ECO:0000313" key="2">
    <source>
        <dbReference type="Proteomes" id="UP000053424"/>
    </source>
</evidence>
<accession>A0A0C2Z3M7</accession>